<protein>
    <submittedName>
        <fullName evidence="1">Uncharacterized protein</fullName>
    </submittedName>
</protein>
<evidence type="ECO:0000313" key="1">
    <source>
        <dbReference type="EMBL" id="KKM84805.1"/>
    </source>
</evidence>
<comment type="caution">
    <text evidence="1">The sequence shown here is derived from an EMBL/GenBank/DDBJ whole genome shotgun (WGS) entry which is preliminary data.</text>
</comment>
<dbReference type="AlphaFoldDB" id="A0A0F9N7R2"/>
<gene>
    <name evidence="1" type="ORF">LCGC14_1295460</name>
</gene>
<proteinExistence type="predicted"/>
<name>A0A0F9N7R2_9ZZZZ</name>
<accession>A0A0F9N7R2</accession>
<dbReference type="EMBL" id="LAZR01007510">
    <property type="protein sequence ID" value="KKM84805.1"/>
    <property type="molecule type" value="Genomic_DNA"/>
</dbReference>
<sequence>MATKSKKELKQQLQEEKRQRKYAERDAKMWCDVVLEQEDDLQCKDVIIAGYMRDVRKLKKKLTAIRDDDNANLATRIEASELGDEILVKTKVKVKAWHNGEPMAIGVVQSE</sequence>
<organism evidence="1">
    <name type="scientific">marine sediment metagenome</name>
    <dbReference type="NCBI Taxonomy" id="412755"/>
    <lineage>
        <taxon>unclassified sequences</taxon>
        <taxon>metagenomes</taxon>
        <taxon>ecological metagenomes</taxon>
    </lineage>
</organism>
<reference evidence="1" key="1">
    <citation type="journal article" date="2015" name="Nature">
        <title>Complex archaea that bridge the gap between prokaryotes and eukaryotes.</title>
        <authorList>
            <person name="Spang A."/>
            <person name="Saw J.H."/>
            <person name="Jorgensen S.L."/>
            <person name="Zaremba-Niedzwiedzka K."/>
            <person name="Martijn J."/>
            <person name="Lind A.E."/>
            <person name="van Eijk R."/>
            <person name="Schleper C."/>
            <person name="Guy L."/>
            <person name="Ettema T.J."/>
        </authorList>
    </citation>
    <scope>NUCLEOTIDE SEQUENCE</scope>
</reference>